<sequence length="170" mass="18348">MDNFVGAWWRQKVGTLVGAWKCCLPWCGAPEGKPAGPDLSPPASGTPPSPPSRAASVAAAAAAAAAVELPDIEEEEAILEDEDEGQSTLQPLGGRLTAKRSNVQSTSPTFSILSIGRKGQRARQQQQQQQQQAEGQSSCRMQAEQGTIADLQKHHNRYLRNRRHTLANVR</sequence>
<gene>
    <name evidence="2" type="ORF">PHYEVI_LOCUS10574</name>
</gene>
<feature type="compositionally biased region" description="Low complexity" evidence="1">
    <location>
        <begin position="122"/>
        <end position="133"/>
    </location>
</feature>
<feature type="compositionally biased region" description="Polar residues" evidence="1">
    <location>
        <begin position="99"/>
        <end position="112"/>
    </location>
</feature>
<evidence type="ECO:0000313" key="3">
    <source>
        <dbReference type="Proteomes" id="UP001153712"/>
    </source>
</evidence>
<dbReference type="AlphaFoldDB" id="A0A9N9XR79"/>
<proteinExistence type="predicted"/>
<dbReference type="OrthoDB" id="7413157at2759"/>
<keyword evidence="3" id="KW-1185">Reference proteome</keyword>
<organism evidence="2 3">
    <name type="scientific">Phyllotreta striolata</name>
    <name type="common">Striped flea beetle</name>
    <name type="synonym">Crioceris striolata</name>
    <dbReference type="NCBI Taxonomy" id="444603"/>
    <lineage>
        <taxon>Eukaryota</taxon>
        <taxon>Metazoa</taxon>
        <taxon>Ecdysozoa</taxon>
        <taxon>Arthropoda</taxon>
        <taxon>Hexapoda</taxon>
        <taxon>Insecta</taxon>
        <taxon>Pterygota</taxon>
        <taxon>Neoptera</taxon>
        <taxon>Endopterygota</taxon>
        <taxon>Coleoptera</taxon>
        <taxon>Polyphaga</taxon>
        <taxon>Cucujiformia</taxon>
        <taxon>Chrysomeloidea</taxon>
        <taxon>Chrysomelidae</taxon>
        <taxon>Galerucinae</taxon>
        <taxon>Alticini</taxon>
        <taxon>Phyllotreta</taxon>
    </lineage>
</organism>
<reference evidence="2" key="1">
    <citation type="submission" date="2022-01" db="EMBL/GenBank/DDBJ databases">
        <authorList>
            <person name="King R."/>
        </authorList>
    </citation>
    <scope>NUCLEOTIDE SEQUENCE</scope>
</reference>
<feature type="region of interest" description="Disordered" evidence="1">
    <location>
        <begin position="78"/>
        <end position="142"/>
    </location>
</feature>
<evidence type="ECO:0000313" key="2">
    <source>
        <dbReference type="EMBL" id="CAG9864317.1"/>
    </source>
</evidence>
<name>A0A9N9XR79_PHYSR</name>
<protein>
    <submittedName>
        <fullName evidence="2">Uncharacterized protein</fullName>
    </submittedName>
</protein>
<dbReference type="Proteomes" id="UP001153712">
    <property type="component" value="Chromosome 8"/>
</dbReference>
<accession>A0A9N9XR79</accession>
<evidence type="ECO:0000256" key="1">
    <source>
        <dbReference type="SAM" id="MobiDB-lite"/>
    </source>
</evidence>
<dbReference type="EMBL" id="OU900101">
    <property type="protein sequence ID" value="CAG9864317.1"/>
    <property type="molecule type" value="Genomic_DNA"/>
</dbReference>
<feature type="region of interest" description="Disordered" evidence="1">
    <location>
        <begin position="35"/>
        <end position="56"/>
    </location>
</feature>